<dbReference type="InterPro" id="IPR035093">
    <property type="entry name" value="RelE/ParE_toxin_dom_sf"/>
</dbReference>
<evidence type="ECO:0000313" key="2">
    <source>
        <dbReference type="Proteomes" id="UP000035763"/>
    </source>
</evidence>
<organism evidence="1 2">
    <name type="scientific">Nostocoides australiense Ben110</name>
    <dbReference type="NCBI Taxonomy" id="1193182"/>
    <lineage>
        <taxon>Bacteria</taxon>
        <taxon>Bacillati</taxon>
        <taxon>Actinomycetota</taxon>
        <taxon>Actinomycetes</taxon>
        <taxon>Micrococcales</taxon>
        <taxon>Intrasporangiaceae</taxon>
        <taxon>Nostocoides</taxon>
    </lineage>
</organism>
<sequence length="124" mass="14255">MDLGLCITFSARPHAACHGWTEHNASRYARWVIRSFGDAPTERLWARQRTKRLDPRIERTALRKLVMLDAAEVLDDLKVPPGNRLEALKGGRAGQHSIRINQQWRICFVWTPAGPEDVEIVDYH</sequence>
<name>W6K0Z3_9MICO</name>
<dbReference type="Proteomes" id="UP000035763">
    <property type="component" value="Unassembled WGS sequence"/>
</dbReference>
<accession>W6K0Z3</accession>
<dbReference type="PANTHER" id="PTHR40266">
    <property type="entry name" value="TOXIN HIGB-1"/>
    <property type="match status" value="1"/>
</dbReference>
<dbReference type="PANTHER" id="PTHR40266:SF2">
    <property type="entry name" value="TOXIN HIGB-1"/>
    <property type="match status" value="1"/>
</dbReference>
<gene>
    <name evidence="1" type="ORF">BN11_4760010</name>
</gene>
<evidence type="ECO:0000313" key="1">
    <source>
        <dbReference type="EMBL" id="CCH74746.1"/>
    </source>
</evidence>
<dbReference type="InterPro" id="IPR007711">
    <property type="entry name" value="HigB-1"/>
</dbReference>
<dbReference type="EMBL" id="CAJA01000419">
    <property type="protein sequence ID" value="CCH74746.1"/>
    <property type="molecule type" value="Genomic_DNA"/>
</dbReference>
<protein>
    <submittedName>
        <fullName evidence="1">Plasmid maintenance system killer (Modular protein)</fullName>
    </submittedName>
</protein>
<dbReference type="STRING" id="1193182.BN11_4760010"/>
<dbReference type="AlphaFoldDB" id="W6K0Z3"/>
<proteinExistence type="predicted"/>
<keyword evidence="2" id="KW-1185">Reference proteome</keyword>
<comment type="caution">
    <text evidence="1">The sequence shown here is derived from an EMBL/GenBank/DDBJ whole genome shotgun (WGS) entry which is preliminary data.</text>
</comment>
<dbReference type="Gene3D" id="3.30.2310.20">
    <property type="entry name" value="RelE-like"/>
    <property type="match status" value="1"/>
</dbReference>
<reference evidence="1 2" key="1">
    <citation type="journal article" date="2013" name="ISME J.">
        <title>A metabolic model for members of the genus Tetrasphaera involved in enhanced biological phosphorus removal.</title>
        <authorList>
            <person name="Kristiansen R."/>
            <person name="Nguyen H.T.T."/>
            <person name="Saunders A.M."/>
            <person name="Nielsen J.L."/>
            <person name="Wimmer R."/>
            <person name="Le V.Q."/>
            <person name="McIlroy S.J."/>
            <person name="Petrovski S."/>
            <person name="Seviour R.J."/>
            <person name="Calteau A."/>
            <person name="Nielsen K.L."/>
            <person name="Nielsen P.H."/>
        </authorList>
    </citation>
    <scope>NUCLEOTIDE SEQUENCE [LARGE SCALE GENOMIC DNA]</scope>
    <source>
        <strain evidence="1 2">Ben110</strain>
    </source>
</reference>
<dbReference type="Pfam" id="PF05015">
    <property type="entry name" value="HigB-like_toxin"/>
    <property type="match status" value="1"/>
</dbReference>
<dbReference type="SUPFAM" id="SSF143011">
    <property type="entry name" value="RelE-like"/>
    <property type="match status" value="1"/>
</dbReference>